<dbReference type="GO" id="GO:0016787">
    <property type="term" value="F:hydrolase activity"/>
    <property type="evidence" value="ECO:0007669"/>
    <property type="project" value="UniProtKB-KW"/>
</dbReference>
<organism evidence="2 3">
    <name type="scientific">Adhaeribacter rhizoryzae</name>
    <dbReference type="NCBI Taxonomy" id="2607907"/>
    <lineage>
        <taxon>Bacteria</taxon>
        <taxon>Pseudomonadati</taxon>
        <taxon>Bacteroidota</taxon>
        <taxon>Cytophagia</taxon>
        <taxon>Cytophagales</taxon>
        <taxon>Hymenobacteraceae</taxon>
        <taxon>Adhaeribacter</taxon>
    </lineage>
</organism>
<feature type="chain" id="PRO_5024430657" evidence="1">
    <location>
        <begin position="21"/>
        <end position="524"/>
    </location>
</feature>
<dbReference type="Pfam" id="PF03747">
    <property type="entry name" value="ADP_ribosyl_GH"/>
    <property type="match status" value="1"/>
</dbReference>
<proteinExistence type="predicted"/>
<evidence type="ECO:0000313" key="3">
    <source>
        <dbReference type="Proteomes" id="UP000323426"/>
    </source>
</evidence>
<evidence type="ECO:0000313" key="2">
    <source>
        <dbReference type="EMBL" id="KAA5541588.1"/>
    </source>
</evidence>
<protein>
    <submittedName>
        <fullName evidence="2">ADP-ribosylglycohydrolase family protein</fullName>
    </submittedName>
</protein>
<dbReference type="RefSeq" id="WP_150091447.1">
    <property type="nucleotide sequence ID" value="NZ_VWSF01000021.1"/>
</dbReference>
<sequence>MKKYLLLIFSLTLLTLSAQAQTKTMAKKESAKPAAGKTITLSKATLKDKIKGGWAGQTIGVTFGGPTEFRFNGTMINDYVPIPWYDGYLEKTMRNNPGFYDDIYMDLTFVDIFEKKGLDAPVKDFADAYANAGYMLWHANQVGRYNIQHGLAAPQSGHWLNNPHADCIDYQIEADFAGLMSPGMPNTASEISDKIGHIMNYGDGWYGGVYVGAMYALAFASNNIPYIVTEALKTIPAQSEFYQCMNDVIKWHKQYPDDWKRTWFEVQRKWTDEVGCPDGVFVPFNIDAKVNAAYVIMGLLYGNGDFTKTMEISTRTGQDSDCNPSSAGGILGTILGYDKIPAYWKMGLAAAEPIDFKYTTMSLQDVYEIGYKHALQNIKRHNGRETQDGVQIMTQVPQPVRFEKSFAGHYPTEKRGIWKSLQDEFVFDFDGIGFVLRGEAKQVNNNLPENAIFKVEVYLNNKLAETVDLPVSFTARRYDLAWKYQMPKQKHTVRLKLLNPLEGYNLNLSDVIIYNDQPAKTALK</sequence>
<name>A0A5M6D294_9BACT</name>
<dbReference type="Proteomes" id="UP000323426">
    <property type="component" value="Unassembled WGS sequence"/>
</dbReference>
<keyword evidence="1" id="KW-0732">Signal</keyword>
<dbReference type="AlphaFoldDB" id="A0A5M6D294"/>
<dbReference type="InterPro" id="IPR036705">
    <property type="entry name" value="Ribosyl_crysJ1_sf"/>
</dbReference>
<dbReference type="SUPFAM" id="SSF101478">
    <property type="entry name" value="ADP-ribosylglycohydrolase"/>
    <property type="match status" value="1"/>
</dbReference>
<keyword evidence="3" id="KW-1185">Reference proteome</keyword>
<keyword evidence="2" id="KW-0378">Hydrolase</keyword>
<dbReference type="InterPro" id="IPR005502">
    <property type="entry name" value="Ribosyl_crysJ1"/>
</dbReference>
<dbReference type="EMBL" id="VWSF01000021">
    <property type="protein sequence ID" value="KAA5541588.1"/>
    <property type="molecule type" value="Genomic_DNA"/>
</dbReference>
<feature type="signal peptide" evidence="1">
    <location>
        <begin position="1"/>
        <end position="20"/>
    </location>
</feature>
<dbReference type="Gene3D" id="1.10.4080.10">
    <property type="entry name" value="ADP-ribosylation/Crystallin J1"/>
    <property type="match status" value="1"/>
</dbReference>
<comment type="caution">
    <text evidence="2">The sequence shown here is derived from an EMBL/GenBank/DDBJ whole genome shotgun (WGS) entry which is preliminary data.</text>
</comment>
<gene>
    <name evidence="2" type="ORF">F0145_20450</name>
</gene>
<accession>A0A5M6D294</accession>
<evidence type="ECO:0000256" key="1">
    <source>
        <dbReference type="SAM" id="SignalP"/>
    </source>
</evidence>
<reference evidence="2 3" key="1">
    <citation type="submission" date="2019-09" db="EMBL/GenBank/DDBJ databases">
        <title>Genome sequence and assembly of Adhaeribacter sp.</title>
        <authorList>
            <person name="Chhetri G."/>
        </authorList>
    </citation>
    <scope>NUCLEOTIDE SEQUENCE [LARGE SCALE GENOMIC DNA]</scope>
    <source>
        <strain evidence="2 3">DK36</strain>
    </source>
</reference>